<accession>A0A9D4E5F4</accession>
<proteinExistence type="predicted"/>
<dbReference type="Proteomes" id="UP000828390">
    <property type="component" value="Unassembled WGS sequence"/>
</dbReference>
<feature type="domain" description="C2H2-type" evidence="8">
    <location>
        <begin position="644"/>
        <end position="672"/>
    </location>
</feature>
<dbReference type="GO" id="GO:0000981">
    <property type="term" value="F:DNA-binding transcription factor activity, RNA polymerase II-specific"/>
    <property type="evidence" value="ECO:0007669"/>
    <property type="project" value="TreeGrafter"/>
</dbReference>
<dbReference type="PROSITE" id="PS50157">
    <property type="entry name" value="ZINC_FINGER_C2H2_2"/>
    <property type="match status" value="18"/>
</dbReference>
<evidence type="ECO:0000256" key="6">
    <source>
        <dbReference type="PROSITE-ProRule" id="PRU00042"/>
    </source>
</evidence>
<feature type="region of interest" description="Disordered" evidence="7">
    <location>
        <begin position="429"/>
        <end position="456"/>
    </location>
</feature>
<feature type="region of interest" description="Disordered" evidence="7">
    <location>
        <begin position="1153"/>
        <end position="1189"/>
    </location>
</feature>
<feature type="domain" description="C2H2-type" evidence="8">
    <location>
        <begin position="1834"/>
        <end position="1856"/>
    </location>
</feature>
<feature type="region of interest" description="Disordered" evidence="7">
    <location>
        <begin position="770"/>
        <end position="792"/>
    </location>
</feature>
<feature type="domain" description="C2H2-type" evidence="8">
    <location>
        <begin position="1325"/>
        <end position="1352"/>
    </location>
</feature>
<sequence>MSDGPCKPDEEVSLTEGGIQRAGRARICKQCKFTTRDVRAFSNHRLHAHAEENSEDNCKTVTRKNSLRRKSSAACEKIASMEEQMEVTSEDRSASAANAVDTYPKSENITKLEQTTDMTSDQISPELLSSLALAPRKSFGSEKSKNNTMDKVNRHFEEALTDSRDDEHDDEDRLVIADGSDNEADSPDDHVPSRSGNIQNRNYLCENCDFTSNSAKAYLRHHVDVHNSGIVIYECDICDYATKYKQKLPRHRKLHFSGKDGPDESDLENKFAEGELKGTAENNGMTSINMELMNGEEDMDDGIEADEDDEEEMVALSAHDGHNLTAGSTPMEAKKKRIRQEVDPLKYYEVMDEVGVKYACSKCGNVYKWRKSLNKHWKEKHCGEIPDLTKPPATLQNYTLYCRYKTKFGGPPPAAPNVVYGAATASPANQMKAHRATPTSNHSESGRVKDEPQIHQTPTLSNVVMPRQIGPFIAGTTVNSGPLFSPVNRSNHTNHMTPRSRAADSHHEMRHVVNSMQVQSGGNQSQKQFMPHEVFQQQKLLPKPMQQNQQSEPLDFSKKSSEASGKSEPSWPDTNSESDSLTEMPISLMVSQANSQIAAAMKHGQEMNDSIEASTLRCGKCNYIAKTLADYSSHMALHLNKRAFKCAECGSHFTGIDELNKHFMDYHSEKIQEHKEAIQKIPHGLQQTYHLLKMPLDSISGLSSQELMSNEPKQLKCSMCSFVAKWPAELQKHAVSHSEERPFVCMVCGSTYKWKWDLVKHFEKSHSTLPNPYKRREGGGVMASNSPATPPPDMIAMGKSQANLMDMSAMSSNYNDEEVYSAGNKRRLSESESWDAEHYLREYLERQARDRKEMGQLELHSHLLMQARGAFSDPVKRVKVENHDIEDYDNQTPKRIVHEALKERLNSGNIKHEELTPSKDKLSDKKDAKGEVVLPYKCTVCEYRARWPSEISQHMKNHSTEKPYHCPRCSYKSKWKWDVVKHLRRCGGGTVHDVIDTTKMKKMAPPNIMVLPMGHSGQQNGSQTLNQPKASLSQSVFPGGQRYSSLSPAMNLPMSTVSKSLANNFNILSGNKDHQEAMDVSSDPAKQPVFRSLVNQGFHHCLECQFIGNSPTELKRHSLLHSENKPFNCNDCGYSTRWKCDLKKHIKNYGHQNTSITLDDDEDGGDEENENDNSMEQFTELSEDSDEDQSTLYMCPQCPYNSYKKKAYDLHLKIHGGWSNAVDEVSETSSPLKESKYKCSKCDYHGNDLSSFLHHKRSHNFEEVSNGRSQDSPVPSEVSSRTLHLKHRRKPVKQFKCDRCPYVCFKKSALHVHDAMHIPRGTDTFLCMFCDYNVFSKTLLLQHMRLHPDYNPAECSEADSKITSVELEEIERLEEAEINSDDSRSLEENNNDGEASDRVLDFSCPNSSRTTTPVNGPVEQSVKQQVSPTNNNSLIGNMNNNEKTSPSSGMNLPCEWCSATFPNVVALYHHSRSLHPNQLKAQEAGDIAARQAPSKGMQLEQIVRERQKEYQVYHHQVTSLSPSIVLPFQHAPSTSNAQSLLNKLVPLAPKPSSFQQSPGQQTSPQSLQLDQSERARKSITQQKKSRSFQCTKCTFTAPNAVTYLRHIERHGSNCKHTCLFCDYSIDRLNLLYQHMKGTHGAQWAGSPEEKISHVVLGEDSNNNLIDEMNDEQAEDMIGESLDMDVEGNDAERGVLFAYQEKGIVPKLVLLEESVWRGIPLSICSLEGKRHFKCPKCMYINANAANTANHFQQHGQNRRFRCHQCDYSVDNPKTMQHHLESIHPKEPNYTLVKSAKKPEAVAAPALHSCPKCPYKTTEKVKLAIHMERHSGTGRFDCQLCDYKVDQYGHLRQHARLHKKAITSLVSADEAMFTTERSFEDQEFAKRWNDNNPVDQLNRSDSRVCFKCSQCPFFTFKKEKILKHRLCHISKGPYACQDCSFSTNFTNDLEEHVQYHSTLQAPSDQALEFVLDPFSELYKVLEKFPDDLKADNCMENLEEDYTMDIDNDMEDDEEAALMEEELRDTVGGALDMDVRDRNGEVGFDSEIQFRNYKCQDCPYSSNSNAEYSKHLKLHGCDKKFKCDFCSYSLDRVNLISQHRKLHFQEKSFESTPLIAKLLNKNHEEYESLLAKIGNEIAHPPAETGSKVCDEFLEMYLSQNVGDDKGRYLCNKCPYRCQALKSFRCHIQWHGINRKYRCDYCDWSADRLNLLIQHRRVHSGEKGFIAAPGEIEFLNRDFVLDGDSNDVTVGMALVEYQDIPLSPYDPKTSPKKNAFGQKIYYCKMCPFKSENTNTFSFHKKLHCIQAKYSCSECSYSINNITSLKEHIKLHKKEREQILASLTEGGTKHKCPKCPYSSTNKNMLVNHMSMHGAGRKHECKDCDFGTDTQALLTLHIKVHKDGYSESDVIEEMELLVKRSPDVIGPQLYMSTANSLDLDSDFSDGSDSDHKCEKCPYSTPSKDELGSHNQHHEMKDKHTCMYCTFSCFDEDELVQHVQVHFPSTSVDKEMLRSLKRQYHKRNLSKALNDGNFTTSKDGEPDSTTVTDAAKSEVEAVDKTLNDHADTKQVEKTKVYVCQYCEREYDDKANMIQHEKQHLVGSKF</sequence>
<reference evidence="9" key="2">
    <citation type="submission" date="2020-11" db="EMBL/GenBank/DDBJ databases">
        <authorList>
            <person name="McCartney M.A."/>
            <person name="Auch B."/>
            <person name="Kono T."/>
            <person name="Mallez S."/>
            <person name="Becker A."/>
            <person name="Gohl D.M."/>
            <person name="Silverstein K.A.T."/>
            <person name="Koren S."/>
            <person name="Bechman K.B."/>
            <person name="Herman A."/>
            <person name="Abrahante J.E."/>
            <person name="Garbe J."/>
        </authorList>
    </citation>
    <scope>NUCLEOTIDE SEQUENCE</scope>
    <source>
        <strain evidence="9">Duluth1</strain>
        <tissue evidence="9">Whole animal</tissue>
    </source>
</reference>
<feature type="domain" description="C2H2-type" evidence="8">
    <location>
        <begin position="358"/>
        <end position="386"/>
    </location>
</feature>
<keyword evidence="3 6" id="KW-0863">Zinc-finger</keyword>
<evidence type="ECO:0000259" key="8">
    <source>
        <dbReference type="PROSITE" id="PS50157"/>
    </source>
</evidence>
<feature type="domain" description="C2H2-type" evidence="8">
    <location>
        <begin position="2345"/>
        <end position="2372"/>
    </location>
</feature>
<evidence type="ECO:0000313" key="9">
    <source>
        <dbReference type="EMBL" id="KAH3773483.1"/>
    </source>
</evidence>
<reference evidence="9" key="1">
    <citation type="journal article" date="2019" name="bioRxiv">
        <title>The Genome of the Zebra Mussel, Dreissena polymorpha: A Resource for Invasive Species Research.</title>
        <authorList>
            <person name="McCartney M.A."/>
            <person name="Auch B."/>
            <person name="Kono T."/>
            <person name="Mallez S."/>
            <person name="Zhang Y."/>
            <person name="Obille A."/>
            <person name="Becker A."/>
            <person name="Abrahante J.E."/>
            <person name="Garbe J."/>
            <person name="Badalamenti J.P."/>
            <person name="Herman A."/>
            <person name="Mangelson H."/>
            <person name="Liachko I."/>
            <person name="Sullivan S."/>
            <person name="Sone E.D."/>
            <person name="Koren S."/>
            <person name="Silverstein K.A.T."/>
            <person name="Beckman K.B."/>
            <person name="Gohl D.M."/>
        </authorList>
    </citation>
    <scope>NUCLEOTIDE SEQUENCE</scope>
    <source>
        <strain evidence="9">Duluth1</strain>
        <tissue evidence="9">Whole animal</tissue>
    </source>
</reference>
<keyword evidence="2" id="KW-0677">Repeat</keyword>
<feature type="compositionally biased region" description="Low complexity" evidence="7">
    <location>
        <begin position="1430"/>
        <end position="1441"/>
    </location>
</feature>
<evidence type="ECO:0000256" key="2">
    <source>
        <dbReference type="ARBA" id="ARBA00022737"/>
    </source>
</evidence>
<dbReference type="EMBL" id="JAIWYP010000009">
    <property type="protein sequence ID" value="KAH3773483.1"/>
    <property type="molecule type" value="Genomic_DNA"/>
</dbReference>
<dbReference type="PROSITE" id="PS00028">
    <property type="entry name" value="ZINC_FINGER_C2H2_1"/>
    <property type="match status" value="13"/>
</dbReference>
<feature type="domain" description="C2H2-type" evidence="8">
    <location>
        <begin position="1452"/>
        <end position="1480"/>
    </location>
</feature>
<feature type="domain" description="C2H2-type" evidence="8">
    <location>
        <begin position="2078"/>
        <end position="2105"/>
    </location>
</feature>
<feature type="compositionally biased region" description="Acidic residues" evidence="7">
    <location>
        <begin position="1158"/>
        <end position="1173"/>
    </location>
</feature>
<keyword evidence="1" id="KW-0479">Metal-binding</keyword>
<feature type="compositionally biased region" description="Polar residues" evidence="7">
    <location>
        <begin position="483"/>
        <end position="497"/>
    </location>
</feature>
<dbReference type="GO" id="GO:0005634">
    <property type="term" value="C:nucleus"/>
    <property type="evidence" value="ECO:0007669"/>
    <property type="project" value="UniProtKB-SubCell"/>
</dbReference>
<dbReference type="InterPro" id="IPR036236">
    <property type="entry name" value="Znf_C2H2_sf"/>
</dbReference>
<feature type="domain" description="C2H2-type" evidence="8">
    <location>
        <begin position="2193"/>
        <end position="2220"/>
    </location>
</feature>
<dbReference type="SUPFAM" id="SSF57667">
    <property type="entry name" value="beta-beta-alpha zinc fingers"/>
    <property type="match status" value="9"/>
</dbReference>
<feature type="domain" description="C2H2-type" evidence="8">
    <location>
        <begin position="2050"/>
        <end position="2077"/>
    </location>
</feature>
<feature type="region of interest" description="Disordered" evidence="7">
    <location>
        <begin position="483"/>
        <end position="506"/>
    </location>
</feature>
<evidence type="ECO:0000256" key="3">
    <source>
        <dbReference type="ARBA" id="ARBA00022771"/>
    </source>
</evidence>
<comment type="caution">
    <text evidence="9">The sequence shown here is derived from an EMBL/GenBank/DDBJ whole genome shotgun (WGS) entry which is preliminary data.</text>
</comment>
<feature type="domain" description="C2H2-type" evidence="8">
    <location>
        <begin position="936"/>
        <end position="963"/>
    </location>
</feature>
<feature type="domain" description="C2H2-type" evidence="8">
    <location>
        <begin position="233"/>
        <end position="260"/>
    </location>
</feature>
<feature type="domain" description="C2H2-type" evidence="8">
    <location>
        <begin position="715"/>
        <end position="742"/>
    </location>
</feature>
<feature type="domain" description="C2H2-type" evidence="8">
    <location>
        <begin position="1237"/>
        <end position="1264"/>
    </location>
</feature>
<feature type="domain" description="C2H2-type" evidence="8">
    <location>
        <begin position="1099"/>
        <end position="1126"/>
    </location>
</feature>
<dbReference type="InterPro" id="IPR050527">
    <property type="entry name" value="Snail/Krueppel_Znf"/>
</dbReference>
<dbReference type="GO" id="GO:0000978">
    <property type="term" value="F:RNA polymerase II cis-regulatory region sequence-specific DNA binding"/>
    <property type="evidence" value="ECO:0007669"/>
    <property type="project" value="TreeGrafter"/>
</dbReference>
<protein>
    <recommendedName>
        <fullName evidence="8">C2H2-type domain-containing protein</fullName>
    </recommendedName>
</protein>
<dbReference type="Gene3D" id="3.30.160.60">
    <property type="entry name" value="Classic Zinc Finger"/>
    <property type="match status" value="16"/>
</dbReference>
<evidence type="ECO:0000256" key="5">
    <source>
        <dbReference type="ARBA" id="ARBA00023242"/>
    </source>
</evidence>
<feature type="compositionally biased region" description="Polar residues" evidence="7">
    <location>
        <begin position="1404"/>
        <end position="1414"/>
    </location>
</feature>
<organism evidence="9 10">
    <name type="scientific">Dreissena polymorpha</name>
    <name type="common">Zebra mussel</name>
    <name type="synonym">Mytilus polymorpha</name>
    <dbReference type="NCBI Taxonomy" id="45954"/>
    <lineage>
        <taxon>Eukaryota</taxon>
        <taxon>Metazoa</taxon>
        <taxon>Spiralia</taxon>
        <taxon>Lophotrochozoa</taxon>
        <taxon>Mollusca</taxon>
        <taxon>Bivalvia</taxon>
        <taxon>Autobranchia</taxon>
        <taxon>Heteroconchia</taxon>
        <taxon>Euheterodonta</taxon>
        <taxon>Imparidentia</taxon>
        <taxon>Neoheterodontei</taxon>
        <taxon>Myida</taxon>
        <taxon>Dreissenoidea</taxon>
        <taxon>Dreissenidae</taxon>
        <taxon>Dreissena</taxon>
    </lineage>
</organism>
<dbReference type="SMART" id="SM00355">
    <property type="entry name" value="ZnF_C2H2"/>
    <property type="match status" value="36"/>
</dbReference>
<dbReference type="InterPro" id="IPR013087">
    <property type="entry name" value="Znf_C2H2_type"/>
</dbReference>
<dbReference type="OrthoDB" id="6365676at2759"/>
<evidence type="ECO:0000256" key="1">
    <source>
        <dbReference type="ARBA" id="ARBA00022723"/>
    </source>
</evidence>
<feature type="region of interest" description="Disordered" evidence="7">
    <location>
        <begin position="1548"/>
        <end position="1583"/>
    </location>
</feature>
<feature type="region of interest" description="Disordered" evidence="7">
    <location>
        <begin position="178"/>
        <end position="198"/>
    </location>
</feature>
<feature type="compositionally biased region" description="Basic and acidic residues" evidence="7">
    <location>
        <begin position="444"/>
        <end position="453"/>
    </location>
</feature>
<evidence type="ECO:0000256" key="4">
    <source>
        <dbReference type="ARBA" id="ARBA00022833"/>
    </source>
</evidence>
<feature type="compositionally biased region" description="Low complexity" evidence="7">
    <location>
        <begin position="1550"/>
        <end position="1568"/>
    </location>
</feature>
<feature type="domain" description="C2H2-type" evidence="8">
    <location>
        <begin position="1932"/>
        <end position="1959"/>
    </location>
</feature>
<name>A0A9D4E5F4_DREPO</name>
<evidence type="ECO:0000313" key="10">
    <source>
        <dbReference type="Proteomes" id="UP000828390"/>
    </source>
</evidence>
<keyword evidence="5" id="KW-0539">Nucleus</keyword>
<feature type="domain" description="C2H2-type" evidence="8">
    <location>
        <begin position="2305"/>
        <end position="2332"/>
    </location>
</feature>
<keyword evidence="4" id="KW-0862">Zinc</keyword>
<dbReference type="GO" id="GO:0008270">
    <property type="term" value="F:zinc ion binding"/>
    <property type="evidence" value="ECO:0007669"/>
    <property type="project" value="UniProtKB-KW"/>
</dbReference>
<feature type="region of interest" description="Disordered" evidence="7">
    <location>
        <begin position="544"/>
        <end position="580"/>
    </location>
</feature>
<dbReference type="PANTHER" id="PTHR24388">
    <property type="entry name" value="ZINC FINGER PROTEIN"/>
    <property type="match status" value="1"/>
</dbReference>
<evidence type="ECO:0000256" key="7">
    <source>
        <dbReference type="SAM" id="MobiDB-lite"/>
    </source>
</evidence>
<feature type="region of interest" description="Disordered" evidence="7">
    <location>
        <begin position="1375"/>
        <end position="1447"/>
    </location>
</feature>
<feature type="domain" description="C2H2-type" evidence="8">
    <location>
        <begin position="2570"/>
        <end position="2592"/>
    </location>
</feature>
<dbReference type="PANTHER" id="PTHR24388:SF43">
    <property type="entry name" value="ZINC FINGER PROTEIN 513"/>
    <property type="match status" value="1"/>
</dbReference>
<keyword evidence="10" id="KW-1185">Reference proteome</keyword>
<feature type="domain" description="C2H2-type" evidence="8">
    <location>
        <begin position="1127"/>
        <end position="1156"/>
    </location>
</feature>
<gene>
    <name evidence="9" type="ORF">DPMN_174844</name>
</gene>